<evidence type="ECO:0000256" key="2">
    <source>
        <dbReference type="ARBA" id="ARBA00022630"/>
    </source>
</evidence>
<dbReference type="SUPFAM" id="SSF51905">
    <property type="entry name" value="FAD/NAD(P)-binding domain"/>
    <property type="match status" value="1"/>
</dbReference>
<dbReference type="EMBL" id="MU866251">
    <property type="protein sequence ID" value="KAK4175049.1"/>
    <property type="molecule type" value="Genomic_DNA"/>
</dbReference>
<gene>
    <name evidence="7" type="ORF">QBC36DRAFT_312385</name>
</gene>
<dbReference type="PANTHER" id="PTHR47178:SF3">
    <property type="entry name" value="FAD-BINDING DOMAIN-CONTAINING PROTEIN"/>
    <property type="match status" value="1"/>
</dbReference>
<evidence type="ECO:0000256" key="1">
    <source>
        <dbReference type="ARBA" id="ARBA00001974"/>
    </source>
</evidence>
<keyword evidence="4" id="KW-0560">Oxidoreductase</keyword>
<evidence type="ECO:0008006" key="9">
    <source>
        <dbReference type="Google" id="ProtNLM"/>
    </source>
</evidence>
<organism evidence="7 8">
    <name type="scientific">Triangularia setosa</name>
    <dbReference type="NCBI Taxonomy" id="2587417"/>
    <lineage>
        <taxon>Eukaryota</taxon>
        <taxon>Fungi</taxon>
        <taxon>Dikarya</taxon>
        <taxon>Ascomycota</taxon>
        <taxon>Pezizomycotina</taxon>
        <taxon>Sordariomycetes</taxon>
        <taxon>Sordariomycetidae</taxon>
        <taxon>Sordariales</taxon>
        <taxon>Podosporaceae</taxon>
        <taxon>Triangularia</taxon>
    </lineage>
</organism>
<evidence type="ECO:0000256" key="6">
    <source>
        <dbReference type="SAM" id="MobiDB-lite"/>
    </source>
</evidence>
<comment type="caution">
    <text evidence="7">The sequence shown here is derived from an EMBL/GenBank/DDBJ whole genome shotgun (WGS) entry which is preliminary data.</text>
</comment>
<evidence type="ECO:0000256" key="3">
    <source>
        <dbReference type="ARBA" id="ARBA00022827"/>
    </source>
</evidence>
<proteinExistence type="predicted"/>
<dbReference type="Pfam" id="PF13450">
    <property type="entry name" value="NAD_binding_8"/>
    <property type="match status" value="1"/>
</dbReference>
<dbReference type="PRINTS" id="PR00420">
    <property type="entry name" value="RNGMNOXGNASE"/>
</dbReference>
<dbReference type="PANTHER" id="PTHR47178">
    <property type="entry name" value="MONOOXYGENASE, FAD-BINDING"/>
    <property type="match status" value="1"/>
</dbReference>
<evidence type="ECO:0000313" key="7">
    <source>
        <dbReference type="EMBL" id="KAK4175049.1"/>
    </source>
</evidence>
<evidence type="ECO:0000256" key="5">
    <source>
        <dbReference type="ARBA" id="ARBA00023033"/>
    </source>
</evidence>
<name>A0AAN6W437_9PEZI</name>
<protein>
    <recommendedName>
        <fullName evidence="9">Zeaxanthin epoxidase</fullName>
    </recommendedName>
</protein>
<dbReference type="Proteomes" id="UP001302321">
    <property type="component" value="Unassembled WGS sequence"/>
</dbReference>
<reference evidence="7" key="2">
    <citation type="submission" date="2023-05" db="EMBL/GenBank/DDBJ databases">
        <authorList>
            <consortium name="Lawrence Berkeley National Laboratory"/>
            <person name="Steindorff A."/>
            <person name="Hensen N."/>
            <person name="Bonometti L."/>
            <person name="Westerberg I."/>
            <person name="Brannstrom I.O."/>
            <person name="Guillou S."/>
            <person name="Cros-Aarteil S."/>
            <person name="Calhoun S."/>
            <person name="Haridas S."/>
            <person name="Kuo A."/>
            <person name="Mondo S."/>
            <person name="Pangilinan J."/>
            <person name="Riley R."/>
            <person name="Labutti K."/>
            <person name="Andreopoulos B."/>
            <person name="Lipzen A."/>
            <person name="Chen C."/>
            <person name="Yanf M."/>
            <person name="Daum C."/>
            <person name="Ng V."/>
            <person name="Clum A."/>
            <person name="Ohm R."/>
            <person name="Martin F."/>
            <person name="Silar P."/>
            <person name="Natvig D."/>
            <person name="Lalanne C."/>
            <person name="Gautier V."/>
            <person name="Ament-Velasquez S.L."/>
            <person name="Kruys A."/>
            <person name="Hutchinson M.I."/>
            <person name="Powell A.J."/>
            <person name="Barry K."/>
            <person name="Miller A.N."/>
            <person name="Grigoriev I.V."/>
            <person name="Debuchy R."/>
            <person name="Gladieux P."/>
            <person name="Thoren M.H."/>
            <person name="Johannesson H."/>
        </authorList>
    </citation>
    <scope>NUCLEOTIDE SEQUENCE</scope>
    <source>
        <strain evidence="7">CBS 892.96</strain>
    </source>
</reference>
<sequence length="332" mass="36768">MSSPKHPTRIAIIGAGVIGLLLAQGLQKHGYTVTIYEKQPDITSNVPEWTMILHWAWPVISRMLPDDLLSDIHTAFGDPFYGYDIPFYNAVTGKLMVKIPAECRRMSRTRMRGLCLRGLDVRWGVGVGGMEVVGEDEPVRVYLGNEGQQQTEEADVVIGADGPGSFVRRWLFGGRRDVADAKNSTVAIANGLVRYDNEKLAERLREGSRVCLVATMPGRTFVSAVPWDGRKGRVTLAGNAAHALLPARGQGLSRVLTNVDSLLSLFIDVKDSKLGLKDVIGRYDQELFRRGRKAALGSLEDAKDFMRTEGFETGLRERQRRGSRGLRMNDNV</sequence>
<keyword evidence="8" id="KW-1185">Reference proteome</keyword>
<evidence type="ECO:0000256" key="4">
    <source>
        <dbReference type="ARBA" id="ARBA00023002"/>
    </source>
</evidence>
<keyword evidence="2" id="KW-0285">Flavoprotein</keyword>
<dbReference type="InterPro" id="IPR036188">
    <property type="entry name" value="FAD/NAD-bd_sf"/>
</dbReference>
<dbReference type="GO" id="GO:0004497">
    <property type="term" value="F:monooxygenase activity"/>
    <property type="evidence" value="ECO:0007669"/>
    <property type="project" value="UniProtKB-KW"/>
</dbReference>
<keyword evidence="3" id="KW-0274">FAD</keyword>
<accession>A0AAN6W437</accession>
<comment type="cofactor">
    <cofactor evidence="1">
        <name>FAD</name>
        <dbReference type="ChEBI" id="CHEBI:57692"/>
    </cofactor>
</comment>
<dbReference type="AlphaFoldDB" id="A0AAN6W437"/>
<evidence type="ECO:0000313" key="8">
    <source>
        <dbReference type="Proteomes" id="UP001302321"/>
    </source>
</evidence>
<dbReference type="Gene3D" id="3.50.50.60">
    <property type="entry name" value="FAD/NAD(P)-binding domain"/>
    <property type="match status" value="2"/>
</dbReference>
<keyword evidence="5" id="KW-0503">Monooxygenase</keyword>
<reference evidence="7" key="1">
    <citation type="journal article" date="2023" name="Mol. Phylogenet. Evol.">
        <title>Genome-scale phylogeny and comparative genomics of the fungal order Sordariales.</title>
        <authorList>
            <person name="Hensen N."/>
            <person name="Bonometti L."/>
            <person name="Westerberg I."/>
            <person name="Brannstrom I.O."/>
            <person name="Guillou S."/>
            <person name="Cros-Aarteil S."/>
            <person name="Calhoun S."/>
            <person name="Haridas S."/>
            <person name="Kuo A."/>
            <person name="Mondo S."/>
            <person name="Pangilinan J."/>
            <person name="Riley R."/>
            <person name="LaButti K."/>
            <person name="Andreopoulos B."/>
            <person name="Lipzen A."/>
            <person name="Chen C."/>
            <person name="Yan M."/>
            <person name="Daum C."/>
            <person name="Ng V."/>
            <person name="Clum A."/>
            <person name="Steindorff A."/>
            <person name="Ohm R.A."/>
            <person name="Martin F."/>
            <person name="Silar P."/>
            <person name="Natvig D.O."/>
            <person name="Lalanne C."/>
            <person name="Gautier V."/>
            <person name="Ament-Velasquez S.L."/>
            <person name="Kruys A."/>
            <person name="Hutchinson M.I."/>
            <person name="Powell A.J."/>
            <person name="Barry K."/>
            <person name="Miller A.N."/>
            <person name="Grigoriev I.V."/>
            <person name="Debuchy R."/>
            <person name="Gladieux P."/>
            <person name="Hiltunen Thoren M."/>
            <person name="Johannesson H."/>
        </authorList>
    </citation>
    <scope>NUCLEOTIDE SEQUENCE</scope>
    <source>
        <strain evidence="7">CBS 892.96</strain>
    </source>
</reference>
<feature type="region of interest" description="Disordered" evidence="6">
    <location>
        <begin position="313"/>
        <end position="332"/>
    </location>
</feature>